<dbReference type="EMBL" id="CP106753">
    <property type="protein sequence ID" value="UXY15850.1"/>
    <property type="molecule type" value="Genomic_DNA"/>
</dbReference>
<accession>A0ABY6DNA2</accession>
<keyword evidence="8" id="KW-1185">Reference proteome</keyword>
<comment type="similarity">
    <text evidence="2">Belongs to the PpiC/parvulin rotamase family.</text>
</comment>
<evidence type="ECO:0000256" key="4">
    <source>
        <dbReference type="ARBA" id="ARBA00023110"/>
    </source>
</evidence>
<dbReference type="EC" id="5.2.1.8" evidence="3"/>
<proteinExistence type="inferred from homology"/>
<sequence length="248" mass="26631">MPITVNRHELSDADVATQLADCHDDANPVRAATVAAILRRVLLDEAERLCMPGTDEHARIEALLTQAVCPPEPDEAACRRHYQQHPAHFTVGELAEVDHILFQVTADASLAALRALAEQTLAELSAHPERFAEHARALSNCPSGAVGGSLGQLQRGDAVPEFERAVFAAPVGTVAPRLVATRFGLHIIRVRHRVAGRLLPFEAVAAQIATALAARSRDIATRQYLQLLVGQARISGIELDGAATPLLQ</sequence>
<gene>
    <name evidence="7" type="ORF">N8I74_02195</name>
</gene>
<dbReference type="SUPFAM" id="SSF54534">
    <property type="entry name" value="FKBP-like"/>
    <property type="match status" value="1"/>
</dbReference>
<reference evidence="7" key="1">
    <citation type="submission" date="2022-10" db="EMBL/GenBank/DDBJ databases">
        <title>Chitiniphilus purpureus sp. nov., a novel chitin-degrading bacterium isolated from crawfish pond sediment.</title>
        <authorList>
            <person name="Li K."/>
        </authorList>
    </citation>
    <scope>NUCLEOTIDE SEQUENCE</scope>
    <source>
        <strain evidence="7">CD1</strain>
    </source>
</reference>
<dbReference type="GO" id="GO:0016853">
    <property type="term" value="F:isomerase activity"/>
    <property type="evidence" value="ECO:0007669"/>
    <property type="project" value="UniProtKB-KW"/>
</dbReference>
<evidence type="ECO:0000313" key="7">
    <source>
        <dbReference type="EMBL" id="UXY15850.1"/>
    </source>
</evidence>
<evidence type="ECO:0000313" key="8">
    <source>
        <dbReference type="Proteomes" id="UP001061302"/>
    </source>
</evidence>
<evidence type="ECO:0000256" key="5">
    <source>
        <dbReference type="PROSITE-ProRule" id="PRU00278"/>
    </source>
</evidence>
<dbReference type="InterPro" id="IPR046357">
    <property type="entry name" value="PPIase_dom_sf"/>
</dbReference>
<evidence type="ECO:0000256" key="3">
    <source>
        <dbReference type="ARBA" id="ARBA00013194"/>
    </source>
</evidence>
<feature type="domain" description="PpiC" evidence="6">
    <location>
        <begin position="92"/>
        <end position="192"/>
    </location>
</feature>
<protein>
    <recommendedName>
        <fullName evidence="3">peptidylprolyl isomerase</fullName>
        <ecNumber evidence="3">5.2.1.8</ecNumber>
    </recommendedName>
</protein>
<evidence type="ECO:0000256" key="1">
    <source>
        <dbReference type="ARBA" id="ARBA00000971"/>
    </source>
</evidence>
<dbReference type="RefSeq" id="WP_263125285.1">
    <property type="nucleotide sequence ID" value="NZ_CP106753.1"/>
</dbReference>
<dbReference type="InterPro" id="IPR000297">
    <property type="entry name" value="PPIase_PpiC"/>
</dbReference>
<dbReference type="Proteomes" id="UP001061302">
    <property type="component" value="Chromosome"/>
</dbReference>
<evidence type="ECO:0000256" key="2">
    <source>
        <dbReference type="ARBA" id="ARBA00007656"/>
    </source>
</evidence>
<dbReference type="PROSITE" id="PS50198">
    <property type="entry name" value="PPIC_PPIASE_2"/>
    <property type="match status" value="1"/>
</dbReference>
<dbReference type="PANTHER" id="PTHR47245">
    <property type="entry name" value="PEPTIDYLPROLYL ISOMERASE"/>
    <property type="match status" value="1"/>
</dbReference>
<keyword evidence="5 7" id="KW-0413">Isomerase</keyword>
<evidence type="ECO:0000259" key="6">
    <source>
        <dbReference type="PROSITE" id="PS50198"/>
    </source>
</evidence>
<dbReference type="InterPro" id="IPR050245">
    <property type="entry name" value="PrsA_foldase"/>
</dbReference>
<keyword evidence="4 5" id="KW-0697">Rotamase</keyword>
<dbReference type="PANTHER" id="PTHR47245:SF2">
    <property type="entry name" value="PEPTIDYL-PROLYL CIS-TRANS ISOMERASE HP_0175-RELATED"/>
    <property type="match status" value="1"/>
</dbReference>
<organism evidence="7 8">
    <name type="scientific">Chitiniphilus purpureus</name>
    <dbReference type="NCBI Taxonomy" id="2981137"/>
    <lineage>
        <taxon>Bacteria</taxon>
        <taxon>Pseudomonadati</taxon>
        <taxon>Pseudomonadota</taxon>
        <taxon>Betaproteobacteria</taxon>
        <taxon>Neisseriales</taxon>
        <taxon>Chitinibacteraceae</taxon>
        <taxon>Chitiniphilus</taxon>
    </lineage>
</organism>
<name>A0ABY6DNA2_9NEIS</name>
<dbReference type="Gene3D" id="3.10.50.40">
    <property type="match status" value="1"/>
</dbReference>
<comment type="catalytic activity">
    <reaction evidence="1">
        <text>[protein]-peptidylproline (omega=180) = [protein]-peptidylproline (omega=0)</text>
        <dbReference type="Rhea" id="RHEA:16237"/>
        <dbReference type="Rhea" id="RHEA-COMP:10747"/>
        <dbReference type="Rhea" id="RHEA-COMP:10748"/>
        <dbReference type="ChEBI" id="CHEBI:83833"/>
        <dbReference type="ChEBI" id="CHEBI:83834"/>
        <dbReference type="EC" id="5.2.1.8"/>
    </reaction>
</comment>
<dbReference type="Pfam" id="PF00639">
    <property type="entry name" value="Rotamase"/>
    <property type="match status" value="1"/>
</dbReference>